<proteinExistence type="predicted"/>
<dbReference type="SUPFAM" id="SSF46689">
    <property type="entry name" value="Homeodomain-like"/>
    <property type="match status" value="1"/>
</dbReference>
<comment type="caution">
    <text evidence="6">The sequence shown here is derived from an EMBL/GenBank/DDBJ whole genome shotgun (WGS) entry which is preliminary data.</text>
</comment>
<name>A0ABX0FDP6_9BACL</name>
<keyword evidence="2 4" id="KW-0238">DNA-binding</keyword>
<dbReference type="Proteomes" id="UP000800303">
    <property type="component" value="Unassembled WGS sequence"/>
</dbReference>
<dbReference type="RefSeq" id="WP_166275303.1">
    <property type="nucleotide sequence ID" value="NZ_JAAFGS010000004.1"/>
</dbReference>
<protein>
    <submittedName>
        <fullName evidence="6">TetR/AcrR family transcriptional regulator</fullName>
    </submittedName>
</protein>
<dbReference type="InterPro" id="IPR009057">
    <property type="entry name" value="Homeodomain-like_sf"/>
</dbReference>
<evidence type="ECO:0000256" key="4">
    <source>
        <dbReference type="PROSITE-ProRule" id="PRU00335"/>
    </source>
</evidence>
<reference evidence="6 7" key="1">
    <citation type="submission" date="2020-01" db="EMBL/GenBank/DDBJ databases">
        <title>Polyphasic characterisation and genomic insights into a novel alkali tolerant bacterium VR-M41.</title>
        <authorList>
            <person name="Vemuluri V.R."/>
        </authorList>
    </citation>
    <scope>NUCLEOTIDE SEQUENCE [LARGE SCALE GENOMIC DNA]</scope>
    <source>
        <strain evidence="6 7">VR-M41</strain>
    </source>
</reference>
<keyword evidence="1" id="KW-0805">Transcription regulation</keyword>
<evidence type="ECO:0000313" key="7">
    <source>
        <dbReference type="Proteomes" id="UP000800303"/>
    </source>
</evidence>
<evidence type="ECO:0000256" key="1">
    <source>
        <dbReference type="ARBA" id="ARBA00023015"/>
    </source>
</evidence>
<organism evidence="6 7">
    <name type="scientific">Saccharibacillus alkalitolerans</name>
    <dbReference type="NCBI Taxonomy" id="2705290"/>
    <lineage>
        <taxon>Bacteria</taxon>
        <taxon>Bacillati</taxon>
        <taxon>Bacillota</taxon>
        <taxon>Bacilli</taxon>
        <taxon>Bacillales</taxon>
        <taxon>Paenibacillaceae</taxon>
        <taxon>Saccharibacillus</taxon>
    </lineage>
</organism>
<gene>
    <name evidence="6" type="ORF">GYN08_14230</name>
</gene>
<dbReference type="InterPro" id="IPR050109">
    <property type="entry name" value="HTH-type_TetR-like_transc_reg"/>
</dbReference>
<sequence>MSREKIKEVAILHFNRYGYEGAKMSQIAEEAGIRKQSMAYHFSSKKELLTELYGEIVEEEIAFVRRYFAESADAAWEDRLHGFLVEHKNRFLTSPNVNLMFVFSFTTPIEVHDYVLTQYRRYLAALKEEATALFSAAAVGSLPPEACTVAYVTMLDGLDVQLVYETKHAYEQTLSIVWNLFLTGIRHAERS</sequence>
<feature type="DNA-binding region" description="H-T-H motif" evidence="4">
    <location>
        <begin position="23"/>
        <end position="42"/>
    </location>
</feature>
<dbReference type="InterPro" id="IPR001647">
    <property type="entry name" value="HTH_TetR"/>
</dbReference>
<dbReference type="Pfam" id="PF00440">
    <property type="entry name" value="TetR_N"/>
    <property type="match status" value="1"/>
</dbReference>
<evidence type="ECO:0000256" key="2">
    <source>
        <dbReference type="ARBA" id="ARBA00023125"/>
    </source>
</evidence>
<dbReference type="EMBL" id="JAAFGS010000004">
    <property type="protein sequence ID" value="NGZ76482.1"/>
    <property type="molecule type" value="Genomic_DNA"/>
</dbReference>
<evidence type="ECO:0000313" key="6">
    <source>
        <dbReference type="EMBL" id="NGZ76482.1"/>
    </source>
</evidence>
<accession>A0ABX0FDP6</accession>
<feature type="domain" description="HTH tetR-type" evidence="5">
    <location>
        <begin position="1"/>
        <end position="60"/>
    </location>
</feature>
<dbReference type="PROSITE" id="PS50977">
    <property type="entry name" value="HTH_TETR_2"/>
    <property type="match status" value="1"/>
</dbReference>
<dbReference type="PRINTS" id="PR00455">
    <property type="entry name" value="HTHTETR"/>
</dbReference>
<keyword evidence="3" id="KW-0804">Transcription</keyword>
<dbReference type="PANTHER" id="PTHR30055">
    <property type="entry name" value="HTH-TYPE TRANSCRIPTIONAL REGULATOR RUTR"/>
    <property type="match status" value="1"/>
</dbReference>
<dbReference type="Gene3D" id="1.10.357.10">
    <property type="entry name" value="Tetracycline Repressor, domain 2"/>
    <property type="match status" value="1"/>
</dbReference>
<evidence type="ECO:0000259" key="5">
    <source>
        <dbReference type="PROSITE" id="PS50977"/>
    </source>
</evidence>
<keyword evidence="7" id="KW-1185">Reference proteome</keyword>
<dbReference type="PANTHER" id="PTHR30055:SF234">
    <property type="entry name" value="HTH-TYPE TRANSCRIPTIONAL REGULATOR BETI"/>
    <property type="match status" value="1"/>
</dbReference>
<dbReference type="Gene3D" id="1.10.10.60">
    <property type="entry name" value="Homeodomain-like"/>
    <property type="match status" value="1"/>
</dbReference>
<evidence type="ECO:0000256" key="3">
    <source>
        <dbReference type="ARBA" id="ARBA00023163"/>
    </source>
</evidence>